<dbReference type="PROSITE" id="PS50887">
    <property type="entry name" value="GGDEF"/>
    <property type="match status" value="1"/>
</dbReference>
<keyword evidence="2" id="KW-1133">Transmembrane helix</keyword>
<dbReference type="SMART" id="SM00267">
    <property type="entry name" value="GGDEF"/>
    <property type="match status" value="1"/>
</dbReference>
<feature type="region of interest" description="Disordered" evidence="1">
    <location>
        <begin position="530"/>
        <end position="551"/>
    </location>
</feature>
<evidence type="ECO:0000256" key="1">
    <source>
        <dbReference type="SAM" id="MobiDB-lite"/>
    </source>
</evidence>
<dbReference type="InterPro" id="IPR001633">
    <property type="entry name" value="EAL_dom"/>
</dbReference>
<evidence type="ECO:0000313" key="4">
    <source>
        <dbReference type="Proteomes" id="UP000292347"/>
    </source>
</evidence>
<dbReference type="CDD" id="cd01948">
    <property type="entry name" value="EAL"/>
    <property type="match status" value="1"/>
</dbReference>
<dbReference type="NCBIfam" id="TIGR00254">
    <property type="entry name" value="GGDEF"/>
    <property type="match status" value="1"/>
</dbReference>
<dbReference type="Proteomes" id="UP000292347">
    <property type="component" value="Unassembled WGS sequence"/>
</dbReference>
<evidence type="ECO:0000313" key="3">
    <source>
        <dbReference type="EMBL" id="RXZ34571.1"/>
    </source>
</evidence>
<dbReference type="RefSeq" id="WP_129340359.1">
    <property type="nucleotide sequence ID" value="NZ_JACIDD010000001.1"/>
</dbReference>
<gene>
    <name evidence="3" type="ORF">EO081_02490</name>
</gene>
<keyword evidence="4" id="KW-1185">Reference proteome</keyword>
<evidence type="ECO:0000256" key="2">
    <source>
        <dbReference type="SAM" id="Phobius"/>
    </source>
</evidence>
<dbReference type="PROSITE" id="PS50883">
    <property type="entry name" value="EAL"/>
    <property type="match status" value="1"/>
</dbReference>
<protein>
    <submittedName>
        <fullName evidence="3">EAL domain-containing protein</fullName>
    </submittedName>
</protein>
<dbReference type="InterPro" id="IPR029787">
    <property type="entry name" value="Nucleotide_cyclase"/>
</dbReference>
<dbReference type="InterPro" id="IPR035919">
    <property type="entry name" value="EAL_sf"/>
</dbReference>
<accession>A0A4Q2IZD1</accession>
<keyword evidence="2" id="KW-0472">Membrane</keyword>
<proteinExistence type="predicted"/>
<organism evidence="3 4">
    <name type="scientific">Sphingomonas desiccabilis</name>
    <dbReference type="NCBI Taxonomy" id="429134"/>
    <lineage>
        <taxon>Bacteria</taxon>
        <taxon>Pseudomonadati</taxon>
        <taxon>Pseudomonadota</taxon>
        <taxon>Alphaproteobacteria</taxon>
        <taxon>Sphingomonadales</taxon>
        <taxon>Sphingomonadaceae</taxon>
        <taxon>Sphingomonas</taxon>
    </lineage>
</organism>
<comment type="caution">
    <text evidence="3">The sequence shown here is derived from an EMBL/GenBank/DDBJ whole genome shotgun (WGS) entry which is preliminary data.</text>
</comment>
<reference evidence="3 4" key="1">
    <citation type="submission" date="2019-01" db="EMBL/GenBank/DDBJ databases">
        <title>Sphingomonas mucosissima sp. nov. and Sphingomonas desiccabilis sp. nov., from biological soil crusts in the Colorado Plateau, USA.</title>
        <authorList>
            <person name="Zhu D."/>
        </authorList>
    </citation>
    <scope>NUCLEOTIDE SEQUENCE [LARGE SCALE GENOMIC DNA]</scope>
    <source>
        <strain evidence="3 4">CP1D</strain>
    </source>
</reference>
<name>A0A4Q2IZD1_9SPHN</name>
<sequence length="551" mass="59000">MRSRLPLGTIFGTGRSGRLRPSSDALLLGIGIASLLLLVGIGSTLLASTLGVWLGGGPPPQRLLVVALLLNLALMLLGWNRHQAQRAAAQAQEAAEEHARALAAPDPLAILLDRKDFASEGAAMIERAGRSRGAVALLLIDLDHFKAINDMHGQPAGDVVLRHAATAMIETMPPGSRIARMGGDSFACALSIAPAQPAQIQRLAERLLARLSQPVDVGGLRCQVTASVGVACSGADCPSIKALMRAADIALYTAKRNGRDRFAWFDRSMERELHSRNDLEEALRIAIPQGQILPFFEQQMDLATGDLDGFEVLPRWQHPARGLLEGESFLPLAEDTGLIADLSLSLMRQAFDAARDWDPSLCLSINLSRCQLRDAWLAQKILKLLTETGFPAHRLQVEITESALFDNLPLAQSIIGSLKNQGVRVALDDFGTGYSSLAHLRALPLDRIKIDAGLVQSMADSADATAIVNAIARLGESLNLPVTAQGVPNEAVEARLRGIGCAKAQGLRYGPPLSTAGVRRMLAERRQLVARPAPDAPAQPPLDLTNQRLVG</sequence>
<dbReference type="InterPro" id="IPR000160">
    <property type="entry name" value="GGDEF_dom"/>
</dbReference>
<dbReference type="Gene3D" id="3.20.20.450">
    <property type="entry name" value="EAL domain"/>
    <property type="match status" value="1"/>
</dbReference>
<dbReference type="InterPro" id="IPR043128">
    <property type="entry name" value="Rev_trsase/Diguanyl_cyclase"/>
</dbReference>
<dbReference type="CDD" id="cd01949">
    <property type="entry name" value="GGDEF"/>
    <property type="match status" value="1"/>
</dbReference>
<dbReference type="SMART" id="SM00052">
    <property type="entry name" value="EAL"/>
    <property type="match status" value="1"/>
</dbReference>
<dbReference type="SUPFAM" id="SSF55073">
    <property type="entry name" value="Nucleotide cyclase"/>
    <property type="match status" value="1"/>
</dbReference>
<keyword evidence="2" id="KW-0812">Transmembrane</keyword>
<dbReference type="EMBL" id="SDPT01000001">
    <property type="protein sequence ID" value="RXZ34571.1"/>
    <property type="molecule type" value="Genomic_DNA"/>
</dbReference>
<dbReference type="PANTHER" id="PTHR44757">
    <property type="entry name" value="DIGUANYLATE CYCLASE DGCP"/>
    <property type="match status" value="1"/>
</dbReference>
<dbReference type="PANTHER" id="PTHR44757:SF2">
    <property type="entry name" value="BIOFILM ARCHITECTURE MAINTENANCE PROTEIN MBAA"/>
    <property type="match status" value="1"/>
</dbReference>
<dbReference type="AlphaFoldDB" id="A0A4Q2IZD1"/>
<dbReference type="SUPFAM" id="SSF141868">
    <property type="entry name" value="EAL domain-like"/>
    <property type="match status" value="1"/>
</dbReference>
<dbReference type="InterPro" id="IPR052155">
    <property type="entry name" value="Biofilm_reg_signaling"/>
</dbReference>
<dbReference type="OrthoDB" id="9814202at2"/>
<dbReference type="Gene3D" id="3.30.70.270">
    <property type="match status" value="1"/>
</dbReference>
<feature type="transmembrane region" description="Helical" evidence="2">
    <location>
        <begin position="25"/>
        <end position="54"/>
    </location>
</feature>
<dbReference type="Pfam" id="PF00990">
    <property type="entry name" value="GGDEF"/>
    <property type="match status" value="1"/>
</dbReference>
<feature type="transmembrane region" description="Helical" evidence="2">
    <location>
        <begin position="60"/>
        <end position="79"/>
    </location>
</feature>
<dbReference type="Pfam" id="PF00563">
    <property type="entry name" value="EAL"/>
    <property type="match status" value="1"/>
</dbReference>